<evidence type="ECO:0000313" key="1">
    <source>
        <dbReference type="EMBL" id="KND22033.1"/>
    </source>
</evidence>
<accession>A0ABR5ILU9</accession>
<dbReference type="Proteomes" id="UP000053900">
    <property type="component" value="Unassembled WGS sequence"/>
</dbReference>
<sequence length="81" mass="9256">MGQLSHITGIEVDYNNLNNDRFSSNTIEAIKYRRAYARANNAIEGVVLSETDRRFMDSIPVGMSKTDFTKAVLNHLRSKRH</sequence>
<reference evidence="1 2" key="1">
    <citation type="submission" date="2015-07" db="EMBL/GenBank/DDBJ databases">
        <title>Draft genome of Enhydrobacter aerosaccus.</title>
        <authorList>
            <person name="Wang X."/>
        </authorList>
    </citation>
    <scope>NUCLEOTIDE SEQUENCE [LARGE SCALE GENOMIC DNA]</scope>
    <source>
        <strain evidence="1 2">CGMCC9176</strain>
    </source>
</reference>
<name>A0ABR5ILU9_9HYPH</name>
<protein>
    <submittedName>
        <fullName evidence="1">Uncharacterized protein</fullName>
    </submittedName>
</protein>
<keyword evidence="2" id="KW-1185">Reference proteome</keyword>
<gene>
    <name evidence="1" type="ORF">AFK20_05435</name>
</gene>
<comment type="caution">
    <text evidence="1">The sequence shown here is derived from an EMBL/GenBank/DDBJ whole genome shotgun (WGS) entry which is preliminary data.</text>
</comment>
<dbReference type="EMBL" id="LGSW01000003">
    <property type="protein sequence ID" value="KND22033.1"/>
    <property type="molecule type" value="Genomic_DNA"/>
</dbReference>
<evidence type="ECO:0000313" key="2">
    <source>
        <dbReference type="Proteomes" id="UP000053900"/>
    </source>
</evidence>
<proteinExistence type="predicted"/>
<organism evidence="1 2">
    <name type="scientific">Enhydrobacter aerosaccus</name>
    <dbReference type="NCBI Taxonomy" id="225324"/>
    <lineage>
        <taxon>Bacteria</taxon>
        <taxon>Pseudomonadati</taxon>
        <taxon>Pseudomonadota</taxon>
        <taxon>Alphaproteobacteria</taxon>
        <taxon>Hyphomicrobiales</taxon>
        <taxon>Enhydrobacter</taxon>
    </lineage>
</organism>